<organism evidence="2 3">
    <name type="scientific">Flavobacterium orientale</name>
    <dbReference type="NCBI Taxonomy" id="1756020"/>
    <lineage>
        <taxon>Bacteria</taxon>
        <taxon>Pseudomonadati</taxon>
        <taxon>Bacteroidota</taxon>
        <taxon>Flavobacteriia</taxon>
        <taxon>Flavobacteriales</taxon>
        <taxon>Flavobacteriaceae</taxon>
        <taxon>Flavobacterium</taxon>
    </lineage>
</organism>
<keyword evidence="3" id="KW-1185">Reference proteome</keyword>
<dbReference type="EMBL" id="BMFG01000002">
    <property type="protein sequence ID" value="GGD17704.1"/>
    <property type="molecule type" value="Genomic_DNA"/>
</dbReference>
<feature type="domain" description="KTSC" evidence="1">
    <location>
        <begin position="8"/>
        <end position="63"/>
    </location>
</feature>
<dbReference type="AlphaFoldDB" id="A0A916XW99"/>
<dbReference type="InterPro" id="IPR025309">
    <property type="entry name" value="KTSC_dom"/>
</dbReference>
<dbReference type="Pfam" id="PF13619">
    <property type="entry name" value="KTSC"/>
    <property type="match status" value="1"/>
</dbReference>
<comment type="caution">
    <text evidence="2">The sequence shown here is derived from an EMBL/GenBank/DDBJ whole genome shotgun (WGS) entry which is preliminary data.</text>
</comment>
<proteinExistence type="predicted"/>
<name>A0A916XW99_9FLAO</name>
<dbReference type="Proteomes" id="UP000625735">
    <property type="component" value="Unassembled WGS sequence"/>
</dbReference>
<gene>
    <name evidence="2" type="ORF">GCM10011343_05530</name>
</gene>
<accession>A0A916XW99</accession>
<reference evidence="2" key="1">
    <citation type="journal article" date="2014" name="Int. J. Syst. Evol. Microbiol.">
        <title>Complete genome sequence of Corynebacterium casei LMG S-19264T (=DSM 44701T), isolated from a smear-ripened cheese.</title>
        <authorList>
            <consortium name="US DOE Joint Genome Institute (JGI-PGF)"/>
            <person name="Walter F."/>
            <person name="Albersmeier A."/>
            <person name="Kalinowski J."/>
            <person name="Ruckert C."/>
        </authorList>
    </citation>
    <scope>NUCLEOTIDE SEQUENCE</scope>
    <source>
        <strain evidence="2">CGMCC 1.12506</strain>
    </source>
</reference>
<dbReference type="RefSeq" id="WP_188360996.1">
    <property type="nucleotide sequence ID" value="NZ_BMFG01000002.1"/>
</dbReference>
<protein>
    <recommendedName>
        <fullName evidence="1">KTSC domain-containing protein</fullName>
    </recommendedName>
</protein>
<sequence>MERKSVRSSNLVSIGYDVNNKILEIEFHNGGVYQYSNVSFDVYEELMDAKSHGTYFSANIRNNTNYKTKKLK</sequence>
<evidence type="ECO:0000259" key="1">
    <source>
        <dbReference type="Pfam" id="PF13619"/>
    </source>
</evidence>
<evidence type="ECO:0000313" key="3">
    <source>
        <dbReference type="Proteomes" id="UP000625735"/>
    </source>
</evidence>
<evidence type="ECO:0000313" key="2">
    <source>
        <dbReference type="EMBL" id="GGD17704.1"/>
    </source>
</evidence>
<reference evidence="2" key="2">
    <citation type="submission" date="2020-09" db="EMBL/GenBank/DDBJ databases">
        <authorList>
            <person name="Sun Q."/>
            <person name="Zhou Y."/>
        </authorList>
    </citation>
    <scope>NUCLEOTIDE SEQUENCE</scope>
    <source>
        <strain evidence="2">CGMCC 1.12506</strain>
    </source>
</reference>